<keyword evidence="7 10" id="KW-1133">Transmembrane helix</keyword>
<feature type="transmembrane region" description="Helical" evidence="10">
    <location>
        <begin position="272"/>
        <end position="292"/>
    </location>
</feature>
<accession>A0A9W5Y3X7</accession>
<evidence type="ECO:0000256" key="8">
    <source>
        <dbReference type="ARBA" id="ARBA00023136"/>
    </source>
</evidence>
<protein>
    <recommendedName>
        <fullName evidence="3">Multidrug export protein MepA</fullName>
    </recommendedName>
</protein>
<dbReference type="Pfam" id="PF01554">
    <property type="entry name" value="MatE"/>
    <property type="match status" value="2"/>
</dbReference>
<reference evidence="11" key="1">
    <citation type="journal article" date="2023" name="Int. J. Syst. Evol. Microbiol.">
        <title>&lt;i&gt;Clostridium folliculivorans&lt;/i&gt; sp. nov., isolated from soil samples of an organic paddy in Japan.</title>
        <authorList>
            <person name="Tazawa J."/>
            <person name="Kobayashi H."/>
            <person name="Tanizawa Y."/>
            <person name="Uchino A."/>
            <person name="Tanaka F."/>
            <person name="Urashima Y."/>
            <person name="Miura S."/>
            <person name="Sakamoto M."/>
            <person name="Ohkuma M."/>
            <person name="Tohno M."/>
        </authorList>
    </citation>
    <scope>NUCLEOTIDE SEQUENCE</scope>
    <source>
        <strain evidence="11">D1-1</strain>
    </source>
</reference>
<evidence type="ECO:0000256" key="5">
    <source>
        <dbReference type="ARBA" id="ARBA00022475"/>
    </source>
</evidence>
<proteinExistence type="inferred from homology"/>
<evidence type="ECO:0000256" key="6">
    <source>
        <dbReference type="ARBA" id="ARBA00022692"/>
    </source>
</evidence>
<feature type="transmembrane region" description="Helical" evidence="10">
    <location>
        <begin position="12"/>
        <end position="33"/>
    </location>
</feature>
<evidence type="ECO:0000256" key="7">
    <source>
        <dbReference type="ARBA" id="ARBA00022989"/>
    </source>
</evidence>
<feature type="transmembrane region" description="Helical" evidence="10">
    <location>
        <begin position="393"/>
        <end position="413"/>
    </location>
</feature>
<dbReference type="CDD" id="cd13143">
    <property type="entry name" value="MATE_MepA_like"/>
    <property type="match status" value="1"/>
</dbReference>
<comment type="caution">
    <text evidence="11">The sequence shown here is derived from an EMBL/GenBank/DDBJ whole genome shotgun (WGS) entry which is preliminary data.</text>
</comment>
<evidence type="ECO:0000256" key="2">
    <source>
        <dbReference type="ARBA" id="ARBA00008417"/>
    </source>
</evidence>
<dbReference type="InterPro" id="IPR048279">
    <property type="entry name" value="MdtK-like"/>
</dbReference>
<feature type="transmembrane region" description="Helical" evidence="10">
    <location>
        <begin position="196"/>
        <end position="216"/>
    </location>
</feature>
<keyword evidence="4" id="KW-0813">Transport</keyword>
<keyword evidence="12" id="KW-1185">Reference proteome</keyword>
<evidence type="ECO:0000256" key="3">
    <source>
        <dbReference type="ARBA" id="ARBA00022106"/>
    </source>
</evidence>
<dbReference type="EMBL" id="BQXY01000004">
    <property type="protein sequence ID" value="GKU26063.1"/>
    <property type="molecule type" value="Genomic_DNA"/>
</dbReference>
<feature type="transmembrane region" description="Helical" evidence="10">
    <location>
        <begin position="95"/>
        <end position="118"/>
    </location>
</feature>
<dbReference type="InterPro" id="IPR051327">
    <property type="entry name" value="MATE_MepA_subfamily"/>
</dbReference>
<dbReference type="AlphaFoldDB" id="A0A9W5Y3X7"/>
<evidence type="ECO:0000256" key="4">
    <source>
        <dbReference type="ARBA" id="ARBA00022448"/>
    </source>
</evidence>
<evidence type="ECO:0000256" key="10">
    <source>
        <dbReference type="SAM" id="Phobius"/>
    </source>
</evidence>
<dbReference type="GO" id="GO:0042910">
    <property type="term" value="F:xenobiotic transmembrane transporter activity"/>
    <property type="evidence" value="ECO:0007669"/>
    <property type="project" value="InterPro"/>
</dbReference>
<dbReference type="InterPro" id="IPR002528">
    <property type="entry name" value="MATE_fam"/>
</dbReference>
<evidence type="ECO:0000256" key="1">
    <source>
        <dbReference type="ARBA" id="ARBA00004651"/>
    </source>
</evidence>
<evidence type="ECO:0000313" key="11">
    <source>
        <dbReference type="EMBL" id="GKU26063.1"/>
    </source>
</evidence>
<gene>
    <name evidence="11" type="ORF">CFOLD11_28900</name>
</gene>
<dbReference type="PANTHER" id="PTHR43823">
    <property type="entry name" value="SPORULATION PROTEIN YKVU"/>
    <property type="match status" value="1"/>
</dbReference>
<dbReference type="GO" id="GO:0046677">
    <property type="term" value="P:response to antibiotic"/>
    <property type="evidence" value="ECO:0007669"/>
    <property type="project" value="UniProtKB-KW"/>
</dbReference>
<feature type="transmembrane region" description="Helical" evidence="10">
    <location>
        <begin position="167"/>
        <end position="190"/>
    </location>
</feature>
<comment type="similarity">
    <text evidence="2">Belongs to the multi antimicrobial extrusion (MATE) (TC 2.A.66.1) family. MepA subfamily.</text>
</comment>
<dbReference type="Proteomes" id="UP001057868">
    <property type="component" value="Unassembled WGS sequence"/>
</dbReference>
<dbReference type="PANTHER" id="PTHR43823:SF3">
    <property type="entry name" value="MULTIDRUG EXPORT PROTEIN MEPA"/>
    <property type="match status" value="1"/>
</dbReference>
<dbReference type="NCBIfam" id="TIGR00797">
    <property type="entry name" value="matE"/>
    <property type="match status" value="1"/>
</dbReference>
<keyword evidence="5" id="KW-1003">Cell membrane</keyword>
<organism evidence="11 12">
    <name type="scientific">Clostridium folliculivorans</name>
    <dbReference type="NCBI Taxonomy" id="2886038"/>
    <lineage>
        <taxon>Bacteria</taxon>
        <taxon>Bacillati</taxon>
        <taxon>Bacillota</taxon>
        <taxon>Clostridia</taxon>
        <taxon>Eubacteriales</taxon>
        <taxon>Clostridiaceae</taxon>
        <taxon>Clostridium</taxon>
    </lineage>
</organism>
<dbReference type="GO" id="GO:0015297">
    <property type="term" value="F:antiporter activity"/>
    <property type="evidence" value="ECO:0007669"/>
    <property type="project" value="InterPro"/>
</dbReference>
<name>A0A9W5Y3X7_9CLOT</name>
<evidence type="ECO:0000256" key="9">
    <source>
        <dbReference type="ARBA" id="ARBA00023251"/>
    </source>
</evidence>
<feature type="transmembrane region" description="Helical" evidence="10">
    <location>
        <begin position="323"/>
        <end position="343"/>
    </location>
</feature>
<keyword evidence="6 10" id="KW-0812">Transmembrane</keyword>
<feature type="transmembrane region" description="Helical" evidence="10">
    <location>
        <begin position="53"/>
        <end position="74"/>
    </location>
</feature>
<evidence type="ECO:0000313" key="12">
    <source>
        <dbReference type="Proteomes" id="UP001057868"/>
    </source>
</evidence>
<feature type="transmembrane region" description="Helical" evidence="10">
    <location>
        <begin position="138"/>
        <end position="155"/>
    </location>
</feature>
<keyword evidence="8 10" id="KW-0472">Membrane</keyword>
<comment type="subcellular location">
    <subcellularLocation>
        <location evidence="1">Cell membrane</location>
        <topology evidence="1">Multi-pass membrane protein</topology>
    </subcellularLocation>
</comment>
<feature type="transmembrane region" description="Helical" evidence="10">
    <location>
        <begin position="236"/>
        <end position="260"/>
    </location>
</feature>
<keyword evidence="9" id="KW-0046">Antibiotic resistance</keyword>
<sequence length="446" mass="48175">MDRQKRLGEEHIGSLLLKFSVPAIIGMLVNALYNVVDRIFIGNIPGIGKDALTGVGITLPIMTIIMAFGMLVGIGTATAISIRLGQGKKDEAENILGNAFMLLIITGVVITILGLLTMEPVLNAFGASEVTLKYAKQFIQVIFIGSIFNVLGFGLNHSIRADGNPKIAMFTMLIGAVLNTILEPIFIFVLHLGVRGGAAATVIAQFVSMLWILRYFTKGNSILKLRVKNFKLKKEFVLSIVAIGVSPFAMQIAASIVQIISNNALRTYGGDVSIAAMSIISSVAMIFMMPIFGINQGSLPIIGYNYGAKKYSRVKETVKKGSIAATAIVVIGFLVVEIIPHFVITIFNSDEELVRVGSNGLRIFLFMLPVIGFQAISANYFQSIGKAKMAMFLSMLRQVILLIPLLIILPTFLGLTGVWLAGPISDGLSALITAIVFYRDVKALKE</sequence>
<dbReference type="GO" id="GO:0005886">
    <property type="term" value="C:plasma membrane"/>
    <property type="evidence" value="ECO:0007669"/>
    <property type="project" value="UniProtKB-SubCell"/>
</dbReference>
<dbReference type="PIRSF" id="PIRSF006603">
    <property type="entry name" value="DinF"/>
    <property type="match status" value="1"/>
</dbReference>
<dbReference type="RefSeq" id="WP_261852987.1">
    <property type="nucleotide sequence ID" value="NZ_BQXY01000004.1"/>
</dbReference>
<feature type="transmembrane region" description="Helical" evidence="10">
    <location>
        <begin position="363"/>
        <end position="381"/>
    </location>
</feature>
<dbReference type="InterPro" id="IPR045070">
    <property type="entry name" value="MATE_MepA-like"/>
</dbReference>